<comment type="subcellular location">
    <subcellularLocation>
        <location evidence="2">Cell membrane</location>
        <topology evidence="2">Multi-pass membrane protein</topology>
    </subcellularLocation>
</comment>
<dbReference type="GO" id="GO:0005886">
    <property type="term" value="C:plasma membrane"/>
    <property type="evidence" value="ECO:0007669"/>
    <property type="project" value="UniProtKB-SubCell"/>
</dbReference>
<dbReference type="PRINTS" id="PR00344">
    <property type="entry name" value="BCTRLSENSOR"/>
</dbReference>
<gene>
    <name evidence="18" type="ORF">DSCO28_10960</name>
</gene>
<comment type="catalytic activity">
    <reaction evidence="1">
        <text>ATP + protein L-histidine = ADP + protein N-phospho-L-histidine.</text>
        <dbReference type="EC" id="2.7.13.3"/>
    </reaction>
</comment>
<dbReference type="SUPFAM" id="SSF158472">
    <property type="entry name" value="HAMP domain-like"/>
    <property type="match status" value="1"/>
</dbReference>
<evidence type="ECO:0000256" key="12">
    <source>
        <dbReference type="ARBA" id="ARBA00023012"/>
    </source>
</evidence>
<protein>
    <recommendedName>
        <fullName evidence="3">histidine kinase</fullName>
        <ecNumber evidence="3">2.7.13.3</ecNumber>
    </recommendedName>
</protein>
<feature type="domain" description="Histidine kinase" evidence="15">
    <location>
        <begin position="511"/>
        <end position="738"/>
    </location>
</feature>
<dbReference type="Gene3D" id="1.10.287.130">
    <property type="match status" value="1"/>
</dbReference>
<keyword evidence="8" id="KW-0547">Nucleotide-binding</keyword>
<dbReference type="Pfam" id="PF02518">
    <property type="entry name" value="HATPase_c"/>
    <property type="match status" value="1"/>
</dbReference>
<keyword evidence="5" id="KW-0597">Phosphoprotein</keyword>
<dbReference type="SUPFAM" id="SSF103190">
    <property type="entry name" value="Sensory domain-like"/>
    <property type="match status" value="1"/>
</dbReference>
<dbReference type="GO" id="GO:0000155">
    <property type="term" value="F:phosphorelay sensor kinase activity"/>
    <property type="evidence" value="ECO:0007669"/>
    <property type="project" value="InterPro"/>
</dbReference>
<dbReference type="EMBL" id="AP021876">
    <property type="protein sequence ID" value="BBO80530.1"/>
    <property type="molecule type" value="Genomic_DNA"/>
</dbReference>
<evidence type="ECO:0000256" key="13">
    <source>
        <dbReference type="ARBA" id="ARBA00023136"/>
    </source>
</evidence>
<dbReference type="Gene3D" id="3.30.565.10">
    <property type="entry name" value="Histidine kinase-like ATPase, C-terminal domain"/>
    <property type="match status" value="1"/>
</dbReference>
<dbReference type="InterPro" id="IPR036097">
    <property type="entry name" value="HisK_dim/P_sf"/>
</dbReference>
<dbReference type="PROSITE" id="PS50109">
    <property type="entry name" value="HIS_KIN"/>
    <property type="match status" value="1"/>
</dbReference>
<dbReference type="SUPFAM" id="SSF47384">
    <property type="entry name" value="Homodimeric domain of signal transducing histidine kinase"/>
    <property type="match status" value="1"/>
</dbReference>
<proteinExistence type="predicted"/>
<evidence type="ECO:0000256" key="8">
    <source>
        <dbReference type="ARBA" id="ARBA00022741"/>
    </source>
</evidence>
<dbReference type="Proteomes" id="UP000425960">
    <property type="component" value="Chromosome"/>
</dbReference>
<evidence type="ECO:0000313" key="19">
    <source>
        <dbReference type="Proteomes" id="UP000425960"/>
    </source>
</evidence>
<dbReference type="RefSeq" id="WP_155321459.1">
    <property type="nucleotide sequence ID" value="NZ_AP021876.1"/>
</dbReference>
<dbReference type="Gene3D" id="3.30.450.20">
    <property type="entry name" value="PAS domain"/>
    <property type="match status" value="2"/>
</dbReference>
<name>A0A5K7ZP28_9BACT</name>
<keyword evidence="13 14" id="KW-0472">Membrane</keyword>
<evidence type="ECO:0000256" key="9">
    <source>
        <dbReference type="ARBA" id="ARBA00022777"/>
    </source>
</evidence>
<dbReference type="InterPro" id="IPR003661">
    <property type="entry name" value="HisK_dim/P_dom"/>
</dbReference>
<keyword evidence="7 14" id="KW-0812">Transmembrane</keyword>
<dbReference type="InterPro" id="IPR029151">
    <property type="entry name" value="Sensor-like_sf"/>
</dbReference>
<evidence type="ECO:0000259" key="16">
    <source>
        <dbReference type="PROSITE" id="PS50113"/>
    </source>
</evidence>
<keyword evidence="10" id="KW-0067">ATP-binding</keyword>
<keyword evidence="12" id="KW-0902">Two-component regulatory system</keyword>
<dbReference type="GO" id="GO:0005524">
    <property type="term" value="F:ATP binding"/>
    <property type="evidence" value="ECO:0007669"/>
    <property type="project" value="UniProtKB-KW"/>
</dbReference>
<dbReference type="InterPro" id="IPR003594">
    <property type="entry name" value="HATPase_dom"/>
</dbReference>
<dbReference type="InterPro" id="IPR036890">
    <property type="entry name" value="HATPase_C_sf"/>
</dbReference>
<keyword evidence="11 14" id="KW-1133">Transmembrane helix</keyword>
<keyword evidence="9" id="KW-0418">Kinase</keyword>
<evidence type="ECO:0000256" key="6">
    <source>
        <dbReference type="ARBA" id="ARBA00022679"/>
    </source>
</evidence>
<dbReference type="AlphaFoldDB" id="A0A5K7ZP28"/>
<evidence type="ECO:0000259" key="17">
    <source>
        <dbReference type="PROSITE" id="PS50885"/>
    </source>
</evidence>
<dbReference type="CDD" id="cd06225">
    <property type="entry name" value="HAMP"/>
    <property type="match status" value="1"/>
</dbReference>
<keyword evidence="6" id="KW-0808">Transferase</keyword>
<evidence type="ECO:0000256" key="2">
    <source>
        <dbReference type="ARBA" id="ARBA00004651"/>
    </source>
</evidence>
<evidence type="ECO:0000256" key="1">
    <source>
        <dbReference type="ARBA" id="ARBA00000085"/>
    </source>
</evidence>
<reference evidence="18 19" key="1">
    <citation type="submission" date="2019-11" db="EMBL/GenBank/DDBJ databases">
        <title>Comparative genomics of hydrocarbon-degrading Desulfosarcina strains.</title>
        <authorList>
            <person name="Watanabe M."/>
            <person name="Kojima H."/>
            <person name="Fukui M."/>
        </authorList>
    </citation>
    <scope>NUCLEOTIDE SEQUENCE [LARGE SCALE GENOMIC DNA]</scope>
    <source>
        <strain evidence="18 19">28bB2T</strain>
    </source>
</reference>
<feature type="domain" description="PAC" evidence="16">
    <location>
        <begin position="444"/>
        <end position="498"/>
    </location>
</feature>
<dbReference type="PANTHER" id="PTHR43065">
    <property type="entry name" value="SENSOR HISTIDINE KINASE"/>
    <property type="match status" value="1"/>
</dbReference>
<dbReference type="PROSITE" id="PS50113">
    <property type="entry name" value="PAC"/>
    <property type="match status" value="1"/>
</dbReference>
<evidence type="ECO:0000259" key="15">
    <source>
        <dbReference type="PROSITE" id="PS50109"/>
    </source>
</evidence>
<feature type="domain" description="HAMP" evidence="17">
    <location>
        <begin position="317"/>
        <end position="369"/>
    </location>
</feature>
<dbReference type="EC" id="2.7.13.3" evidence="3"/>
<dbReference type="SUPFAM" id="SSF55785">
    <property type="entry name" value="PYP-like sensor domain (PAS domain)"/>
    <property type="match status" value="1"/>
</dbReference>
<dbReference type="SMART" id="SM00388">
    <property type="entry name" value="HisKA"/>
    <property type="match status" value="1"/>
</dbReference>
<evidence type="ECO:0000256" key="5">
    <source>
        <dbReference type="ARBA" id="ARBA00022553"/>
    </source>
</evidence>
<dbReference type="InterPro" id="IPR035965">
    <property type="entry name" value="PAS-like_dom_sf"/>
</dbReference>
<dbReference type="InterPro" id="IPR033479">
    <property type="entry name" value="dCache_1"/>
</dbReference>
<dbReference type="InterPro" id="IPR004358">
    <property type="entry name" value="Sig_transdc_His_kin-like_C"/>
</dbReference>
<dbReference type="Pfam" id="PF00672">
    <property type="entry name" value="HAMP"/>
    <property type="match status" value="1"/>
</dbReference>
<evidence type="ECO:0000256" key="4">
    <source>
        <dbReference type="ARBA" id="ARBA00022475"/>
    </source>
</evidence>
<keyword evidence="4" id="KW-1003">Cell membrane</keyword>
<evidence type="ECO:0000256" key="7">
    <source>
        <dbReference type="ARBA" id="ARBA00022692"/>
    </source>
</evidence>
<evidence type="ECO:0000256" key="11">
    <source>
        <dbReference type="ARBA" id="ARBA00022989"/>
    </source>
</evidence>
<dbReference type="Pfam" id="PF02743">
    <property type="entry name" value="dCache_1"/>
    <property type="match status" value="1"/>
</dbReference>
<dbReference type="CDD" id="cd12912">
    <property type="entry name" value="PDC2_MCP_like"/>
    <property type="match status" value="1"/>
</dbReference>
<dbReference type="Pfam" id="PF00512">
    <property type="entry name" value="HisKA"/>
    <property type="match status" value="1"/>
</dbReference>
<dbReference type="InterPro" id="IPR005467">
    <property type="entry name" value="His_kinase_dom"/>
</dbReference>
<dbReference type="PANTHER" id="PTHR43065:SF10">
    <property type="entry name" value="PEROXIDE STRESS-ACTIVATED HISTIDINE KINASE MAK3"/>
    <property type="match status" value="1"/>
</dbReference>
<evidence type="ECO:0000256" key="10">
    <source>
        <dbReference type="ARBA" id="ARBA00022840"/>
    </source>
</evidence>
<evidence type="ECO:0000256" key="14">
    <source>
        <dbReference type="SAM" id="Phobius"/>
    </source>
</evidence>
<dbReference type="InterPro" id="IPR000700">
    <property type="entry name" value="PAS-assoc_C"/>
</dbReference>
<dbReference type="InterPro" id="IPR003660">
    <property type="entry name" value="HAMP_dom"/>
</dbReference>
<dbReference type="SMART" id="SM00387">
    <property type="entry name" value="HATPase_c"/>
    <property type="match status" value="1"/>
</dbReference>
<dbReference type="SUPFAM" id="SSF55874">
    <property type="entry name" value="ATPase domain of HSP90 chaperone/DNA topoisomerase II/histidine kinase"/>
    <property type="match status" value="1"/>
</dbReference>
<dbReference type="CDD" id="cd00082">
    <property type="entry name" value="HisKA"/>
    <property type="match status" value="1"/>
</dbReference>
<feature type="transmembrane region" description="Helical" evidence="14">
    <location>
        <begin position="12"/>
        <end position="31"/>
    </location>
</feature>
<dbReference type="Gene3D" id="6.10.340.10">
    <property type="match status" value="1"/>
</dbReference>
<dbReference type="KEGG" id="dov:DSCO28_10960"/>
<evidence type="ECO:0000256" key="3">
    <source>
        <dbReference type="ARBA" id="ARBA00012438"/>
    </source>
</evidence>
<accession>A0A5K7ZP28</accession>
<evidence type="ECO:0000313" key="18">
    <source>
        <dbReference type="EMBL" id="BBO80530.1"/>
    </source>
</evidence>
<dbReference type="SMART" id="SM00304">
    <property type="entry name" value="HAMP"/>
    <property type="match status" value="1"/>
</dbReference>
<organism evidence="18 19">
    <name type="scientific">Desulfosarcina ovata subsp. sediminis</name>
    <dbReference type="NCBI Taxonomy" id="885957"/>
    <lineage>
        <taxon>Bacteria</taxon>
        <taxon>Pseudomonadati</taxon>
        <taxon>Thermodesulfobacteriota</taxon>
        <taxon>Desulfobacteria</taxon>
        <taxon>Desulfobacterales</taxon>
        <taxon>Desulfosarcinaceae</taxon>
        <taxon>Desulfosarcina</taxon>
    </lineage>
</organism>
<dbReference type="PROSITE" id="PS50885">
    <property type="entry name" value="HAMP"/>
    <property type="match status" value="1"/>
</dbReference>
<sequence length="740" mass="82444">MGLFSSIRSKFIGVLVLFGSLPMLIVGYLAYESASRALLSQTQDQLGNVAAKTAQQIDDFFKNARKDITFLSDSPFLQLSFLQHEFGQRLDDVQGLLHEYLKTHNYLQRIHLVDINGSAILTVQEPETGDHPIDFVDQAWFGETLEKGFARFDPTVDSGRLVPGILLAKRVHDFKVSQRPVGVLVFEIRSEAFVGYVRSLRIGDNGYAFLINHGGDLIYHPDGEHLSEKGILENGDVRLQGHVDRIREGITGFGEYRFMGLEKFLVYTPCRMLDWSVCISLDRSELLSEILKLRQRVITVLFVVLGLMIPVAYFFIRGVTRPIGRLIQGAAALGRGDLAHKIPVNTSEELSALANEFNRMAERIKISHDQLTELKTFNENILRSVSNGILTVDDRNCPTSFNASAASILNLETLDGGGCGPLGSGEGFSKVLDLLKCTLEGRKKRLHRQLLMENGDDGAKYLEVHTTLLRDPENRVLGAIADIRDITHRKRMEARMVRVDKLASLGELSAGMAHEIRNPLAGIKTSVQVLANRNQGEREMILIGGIIDEIDRLNKIVTKLLHFSRPSPPVFKPEDPMLILEKMLDLTTEKVRANGIEVRYAWSGRPCRTMVDREQIQQVFLNLLLNAVKAMPRGGRLDVEMRRTRGIFEAGLGPSLISGGDFDFQDWFVRVRFRDTGCGIGSEALPKVFDPFFTTDPRGTGLGLSIAHKLIEENKGAVYIESTPVKGTDVIVVLPAAEVS</sequence>
<feature type="transmembrane region" description="Helical" evidence="14">
    <location>
        <begin position="297"/>
        <end position="316"/>
    </location>
</feature>